<evidence type="ECO:0000256" key="9">
    <source>
        <dbReference type="ARBA" id="ARBA00023010"/>
    </source>
</evidence>
<keyword evidence="5 15" id="KW-0812">Transmembrane</keyword>
<accession>N1R4B0</accession>
<keyword evidence="2" id="KW-0813">Transport</keyword>
<dbReference type="InterPro" id="IPR020864">
    <property type="entry name" value="MACPF"/>
</dbReference>
<evidence type="ECO:0000313" key="17">
    <source>
        <dbReference type="EnsemblPlants" id="EMT20666"/>
    </source>
</evidence>
<feature type="transmembrane region" description="Helical" evidence="15">
    <location>
        <begin position="74"/>
        <end position="97"/>
    </location>
</feature>
<dbReference type="GO" id="GO:0045038">
    <property type="term" value="P:protein import into chloroplast thylakoid membrane"/>
    <property type="evidence" value="ECO:0007669"/>
    <property type="project" value="UniProtKB-ARBA"/>
</dbReference>
<evidence type="ECO:0000256" key="3">
    <source>
        <dbReference type="ARBA" id="ARBA00022528"/>
    </source>
</evidence>
<feature type="region of interest" description="Disordered" evidence="14">
    <location>
        <begin position="136"/>
        <end position="171"/>
    </location>
</feature>
<sequence>MSSSLFLCSSQVRYASLPAPLRQPARHAARMPPAAAAFVSLTRHRARPLHWTGSGVRMIASCFVVKRRRRRNGIYASLFGVGAPEALVIGVVALLVFGPKGLAEAARSLGKTLRAFQPTIRELQDVSRDFKNTLEREIGLDEDPPSMSYRPPPPMNNSPQPAVDPDVKPETTVPYTSEELMKVTEEQLAASAIAAWNAKQPPTSEQQEEAAAATPSESTDSALSGGSDGPDAVTAESTSAIVGSYFGVRASPMRSMEVSEYSILTRDTRTKGEVEWEKYEGRSRNFYVYCTSYCQQIPIPVPYTGHDSNLQKEGGCDLVQNSVEWIKTVSSAPDVIGMTFLPIVSLVDDIPGKKHIARAIDLYLTYCSHNGKLSDHVCKAKAAELKEILWIKLLPKSAKMHDALTSGNIRITDRWKKLLSKTPLSDN</sequence>
<feature type="compositionally biased region" description="Low complexity" evidence="14">
    <location>
        <begin position="200"/>
        <end position="219"/>
    </location>
</feature>
<dbReference type="PRINTS" id="PR01506">
    <property type="entry name" value="TATBPROTEIN"/>
</dbReference>
<dbReference type="GO" id="GO:0043953">
    <property type="term" value="P:protein transport by the Tat complex"/>
    <property type="evidence" value="ECO:0007669"/>
    <property type="project" value="UniProtKB-ARBA"/>
</dbReference>
<keyword evidence="10" id="KW-0793">Thylakoid</keyword>
<keyword evidence="6" id="KW-0653">Protein transport</keyword>
<dbReference type="FunFam" id="1.20.5.3310:FF:000003">
    <property type="entry name" value="Sec-independent protein translocase protein TATB, chloroplastic"/>
    <property type="match status" value="1"/>
</dbReference>
<evidence type="ECO:0000256" key="1">
    <source>
        <dbReference type="ARBA" id="ARBA00004581"/>
    </source>
</evidence>
<evidence type="ECO:0000259" key="16">
    <source>
        <dbReference type="Pfam" id="PF01823"/>
    </source>
</evidence>
<evidence type="ECO:0000256" key="10">
    <source>
        <dbReference type="ARBA" id="ARBA00023078"/>
    </source>
</evidence>
<evidence type="ECO:0000256" key="5">
    <source>
        <dbReference type="ARBA" id="ARBA00022692"/>
    </source>
</evidence>
<dbReference type="Pfam" id="PF02416">
    <property type="entry name" value="TatA_B_E"/>
    <property type="match status" value="1"/>
</dbReference>
<dbReference type="Pfam" id="PF01823">
    <property type="entry name" value="MACPF"/>
    <property type="match status" value="1"/>
</dbReference>
<evidence type="ECO:0000256" key="14">
    <source>
        <dbReference type="SAM" id="MobiDB-lite"/>
    </source>
</evidence>
<protein>
    <submittedName>
        <fullName evidence="17">Sec-independent translocase protein tatA/E-like protein</fullName>
    </submittedName>
</protein>
<proteinExistence type="predicted"/>
<evidence type="ECO:0000256" key="2">
    <source>
        <dbReference type="ARBA" id="ARBA00022448"/>
    </source>
</evidence>
<dbReference type="ExpressionAtlas" id="N1R4B0">
    <property type="expression patterns" value="baseline"/>
</dbReference>
<dbReference type="GO" id="GO:0009977">
    <property type="term" value="F:proton motive force dependent protein transmembrane transporter activity"/>
    <property type="evidence" value="ECO:0007669"/>
    <property type="project" value="UniProtKB-ARBA"/>
</dbReference>
<evidence type="ECO:0000256" key="7">
    <source>
        <dbReference type="ARBA" id="ARBA00022946"/>
    </source>
</evidence>
<keyword evidence="4" id="KW-0934">Plastid</keyword>
<organism evidence="17">
    <name type="scientific">Aegilops tauschii</name>
    <name type="common">Tausch's goatgrass</name>
    <name type="synonym">Aegilops squarrosa</name>
    <dbReference type="NCBI Taxonomy" id="37682"/>
    <lineage>
        <taxon>Eukaryota</taxon>
        <taxon>Viridiplantae</taxon>
        <taxon>Streptophyta</taxon>
        <taxon>Embryophyta</taxon>
        <taxon>Tracheophyta</taxon>
        <taxon>Spermatophyta</taxon>
        <taxon>Magnoliopsida</taxon>
        <taxon>Liliopsida</taxon>
        <taxon>Poales</taxon>
        <taxon>Poaceae</taxon>
        <taxon>BOP clade</taxon>
        <taxon>Pooideae</taxon>
        <taxon>Triticodae</taxon>
        <taxon>Triticeae</taxon>
        <taxon>Triticinae</taxon>
        <taxon>Aegilops</taxon>
    </lineage>
</organism>
<dbReference type="AlphaFoldDB" id="N1R4B0"/>
<dbReference type="InterPro" id="IPR003369">
    <property type="entry name" value="TatA/B/E"/>
</dbReference>
<feature type="region of interest" description="Disordered" evidence="14">
    <location>
        <begin position="197"/>
        <end position="234"/>
    </location>
</feature>
<dbReference type="Gene3D" id="1.20.5.3310">
    <property type="match status" value="1"/>
</dbReference>
<keyword evidence="9" id="KW-0811">Translocation</keyword>
<keyword evidence="7" id="KW-0809">Transit peptide</keyword>
<dbReference type="GO" id="GO:0009535">
    <property type="term" value="C:chloroplast thylakoid membrane"/>
    <property type="evidence" value="ECO:0007669"/>
    <property type="project" value="UniProtKB-SubCell"/>
</dbReference>
<evidence type="ECO:0000256" key="6">
    <source>
        <dbReference type="ARBA" id="ARBA00022927"/>
    </source>
</evidence>
<name>N1R4B0_AEGTA</name>
<dbReference type="PANTHER" id="PTHR33162">
    <property type="entry name" value="SEC-INDEPENDENT PROTEIN TRANSLOCASE PROTEIN TATA, CHLOROPLASTIC"/>
    <property type="match status" value="1"/>
</dbReference>
<keyword evidence="3" id="KW-0150">Chloroplast</keyword>
<dbReference type="PANTHER" id="PTHR33162:SF3">
    <property type="entry name" value="SEC-INDEPENDENT PROTEIN TRANSLOCASE PROTEIN TATB, CHLOROPLASTIC"/>
    <property type="match status" value="1"/>
</dbReference>
<reference evidence="17" key="1">
    <citation type="submission" date="2015-06" db="UniProtKB">
        <authorList>
            <consortium name="EnsemblPlants"/>
        </authorList>
    </citation>
    <scope>IDENTIFICATION</scope>
</reference>
<feature type="domain" description="MACPF" evidence="16">
    <location>
        <begin position="320"/>
        <end position="363"/>
    </location>
</feature>
<evidence type="ECO:0000256" key="11">
    <source>
        <dbReference type="ARBA" id="ARBA00023136"/>
    </source>
</evidence>
<keyword evidence="11 15" id="KW-0472">Membrane</keyword>
<keyword evidence="8 15" id="KW-1133">Transmembrane helix</keyword>
<evidence type="ECO:0000256" key="13">
    <source>
        <dbReference type="ARBA" id="ARBA00065337"/>
    </source>
</evidence>
<evidence type="ECO:0000256" key="4">
    <source>
        <dbReference type="ARBA" id="ARBA00022640"/>
    </source>
</evidence>
<comment type="subunit">
    <text evidence="13">In thylakoid membranes, TATC and TATB form a large receptor complex, containing about eight TATC-TATB pairs, which binds the precursor protein. Twin arginine signal peptide promotes pH-triggered docking of TATA oligomers to TATC-TATB receptor complex, inducing a conformational switch of TATA that results in activation of the translocase. TATA dissociates from TATC-TATB upon completion of translocation.</text>
</comment>
<comment type="function">
    <text evidence="12">Part of the twin-arginine translocation (Tat) system that transports large folded proteins containing a characteristic twin-arginine motif in their signal peptide across the thylakoid membrane. Involved in delta pH-dependent protein transport required for chloroplast development, especially thylakoid membrane formation. TATC and TATB mediate precursor recognition, whereas TATA facilitates translocation.</text>
</comment>
<comment type="subcellular location">
    <subcellularLocation>
        <location evidence="1">Plastid</location>
        <location evidence="1">Chloroplast thylakoid membrane</location>
        <topology evidence="1">Single-pass membrane protein</topology>
    </subcellularLocation>
</comment>
<dbReference type="EnsemblPlants" id="EMT20666">
    <property type="protein sequence ID" value="EMT20666"/>
    <property type="gene ID" value="F775_32466"/>
</dbReference>
<evidence type="ECO:0000256" key="12">
    <source>
        <dbReference type="ARBA" id="ARBA00025340"/>
    </source>
</evidence>
<evidence type="ECO:0000256" key="8">
    <source>
        <dbReference type="ARBA" id="ARBA00022989"/>
    </source>
</evidence>
<evidence type="ECO:0000256" key="15">
    <source>
        <dbReference type="SAM" id="Phobius"/>
    </source>
</evidence>